<dbReference type="InterPro" id="IPR020861">
    <property type="entry name" value="Triosephosphate_isomerase_AS"/>
</dbReference>
<comment type="subunit">
    <text evidence="4">Homodimer.</text>
</comment>
<feature type="chain" id="PRO_5044891410" description="Triosephosphate isomerase" evidence="12">
    <location>
        <begin position="16"/>
        <end position="295"/>
    </location>
</feature>
<gene>
    <name evidence="13" type="ORF">ACHAXA_010630</name>
</gene>
<evidence type="ECO:0000256" key="10">
    <source>
        <dbReference type="ARBA" id="ARBA00056661"/>
    </source>
</evidence>
<evidence type="ECO:0000256" key="8">
    <source>
        <dbReference type="ARBA" id="ARBA00023235"/>
    </source>
</evidence>
<keyword evidence="6" id="KW-0963">Cytoplasm</keyword>
<evidence type="ECO:0000256" key="7">
    <source>
        <dbReference type="ARBA" id="ARBA00023152"/>
    </source>
</evidence>
<dbReference type="CDD" id="cd00311">
    <property type="entry name" value="TIM"/>
    <property type="match status" value="1"/>
</dbReference>
<evidence type="ECO:0000256" key="11">
    <source>
        <dbReference type="RuleBase" id="RU363013"/>
    </source>
</evidence>
<keyword evidence="12" id="KW-0732">Signal</keyword>
<dbReference type="InterPro" id="IPR022896">
    <property type="entry name" value="TrioseP_Isoase_bac/euk"/>
</dbReference>
<keyword evidence="5 11" id="KW-0312">Gluconeogenesis</keyword>
<evidence type="ECO:0000256" key="3">
    <source>
        <dbReference type="ARBA" id="ARBA00007422"/>
    </source>
</evidence>
<dbReference type="EMBL" id="JALLPB020000433">
    <property type="protein sequence ID" value="KAL3809172.1"/>
    <property type="molecule type" value="Genomic_DNA"/>
</dbReference>
<feature type="signal peptide" evidence="12">
    <location>
        <begin position="1"/>
        <end position="15"/>
    </location>
</feature>
<evidence type="ECO:0000256" key="5">
    <source>
        <dbReference type="ARBA" id="ARBA00022432"/>
    </source>
</evidence>
<keyword evidence="7 11" id="KW-0324">Glycolysis</keyword>
<protein>
    <recommendedName>
        <fullName evidence="11">Triosephosphate isomerase</fullName>
        <ecNumber evidence="11">5.3.1.1</ecNumber>
    </recommendedName>
</protein>
<evidence type="ECO:0000313" key="14">
    <source>
        <dbReference type="Proteomes" id="UP001530377"/>
    </source>
</evidence>
<evidence type="ECO:0000313" key="13">
    <source>
        <dbReference type="EMBL" id="KAL3809172.1"/>
    </source>
</evidence>
<dbReference type="Gene3D" id="3.20.20.70">
    <property type="entry name" value="Aldolase class I"/>
    <property type="match status" value="1"/>
</dbReference>
<comment type="similarity">
    <text evidence="3 11">Belongs to the triosephosphate isomerase family.</text>
</comment>
<dbReference type="NCBIfam" id="TIGR00419">
    <property type="entry name" value="tim"/>
    <property type="match status" value="1"/>
</dbReference>
<dbReference type="FunFam" id="3.20.20.70:FF:000016">
    <property type="entry name" value="Triosephosphate isomerase"/>
    <property type="match status" value="1"/>
</dbReference>
<dbReference type="InterPro" id="IPR035990">
    <property type="entry name" value="TIM_sf"/>
</dbReference>
<dbReference type="SUPFAM" id="SSF51351">
    <property type="entry name" value="Triosephosphate isomerase (TIM)"/>
    <property type="match status" value="1"/>
</dbReference>
<evidence type="ECO:0000256" key="4">
    <source>
        <dbReference type="ARBA" id="ARBA00011738"/>
    </source>
</evidence>
<comment type="pathway">
    <text evidence="1 11">Carbohydrate degradation; glycolysis; D-glyceraldehyde 3-phosphate from glycerone phosphate: step 1/1.</text>
</comment>
<dbReference type="HAMAP" id="MF_00147_B">
    <property type="entry name" value="TIM_B"/>
    <property type="match status" value="1"/>
</dbReference>
<keyword evidence="14" id="KW-1185">Reference proteome</keyword>
<dbReference type="GO" id="GO:0006094">
    <property type="term" value="P:gluconeogenesis"/>
    <property type="evidence" value="ECO:0007669"/>
    <property type="project" value="UniProtKB-KW"/>
</dbReference>
<reference evidence="13 14" key="1">
    <citation type="submission" date="2024-10" db="EMBL/GenBank/DDBJ databases">
        <title>Updated reference genomes for cyclostephanoid diatoms.</title>
        <authorList>
            <person name="Roberts W.R."/>
            <person name="Alverson A.J."/>
        </authorList>
    </citation>
    <scope>NUCLEOTIDE SEQUENCE [LARGE SCALE GENOMIC DNA]</scope>
    <source>
        <strain evidence="13 14">AJA228-03</strain>
    </source>
</reference>
<dbReference type="PANTHER" id="PTHR21139:SF42">
    <property type="entry name" value="TRIOSEPHOSPHATE ISOMERASE"/>
    <property type="match status" value="1"/>
</dbReference>
<dbReference type="Pfam" id="PF00121">
    <property type="entry name" value="TIM"/>
    <property type="match status" value="1"/>
</dbReference>
<dbReference type="InterPro" id="IPR000652">
    <property type="entry name" value="Triosephosphate_isomerase"/>
</dbReference>
<keyword evidence="8 11" id="KW-0413">Isomerase</keyword>
<evidence type="ECO:0000256" key="2">
    <source>
        <dbReference type="ARBA" id="ARBA00004742"/>
    </source>
</evidence>
<dbReference type="PROSITE" id="PS51440">
    <property type="entry name" value="TIM_2"/>
    <property type="match status" value="1"/>
</dbReference>
<dbReference type="GO" id="GO:0004807">
    <property type="term" value="F:triose-phosphate isomerase activity"/>
    <property type="evidence" value="ECO:0007669"/>
    <property type="project" value="UniProtKB-EC"/>
</dbReference>
<evidence type="ECO:0000256" key="9">
    <source>
        <dbReference type="ARBA" id="ARBA00052432"/>
    </source>
</evidence>
<dbReference type="Proteomes" id="UP001530377">
    <property type="component" value="Unassembled WGS sequence"/>
</dbReference>
<dbReference type="PANTHER" id="PTHR21139">
    <property type="entry name" value="TRIOSEPHOSPHATE ISOMERASE"/>
    <property type="match status" value="1"/>
</dbReference>
<accession>A0ABD3R834</accession>
<dbReference type="EC" id="5.3.1.1" evidence="11"/>
<comment type="catalytic activity">
    <reaction evidence="9">
        <text>D-glyceraldehyde 3-phosphate = dihydroxyacetone phosphate</text>
        <dbReference type="Rhea" id="RHEA:18585"/>
        <dbReference type="ChEBI" id="CHEBI:57642"/>
        <dbReference type="ChEBI" id="CHEBI:59776"/>
        <dbReference type="EC" id="5.3.1.1"/>
    </reaction>
    <physiologicalReaction direction="left-to-right" evidence="9">
        <dbReference type="Rhea" id="RHEA:18586"/>
    </physiologicalReaction>
</comment>
<proteinExistence type="inferred from homology"/>
<sequence>MKLAIASFVVCSAAAFVPTGGDRQFSTTNPSTTELYGRKPFISGNWKLNPQTKEEALTLASGIASSINENSPDVDVALFVPYVFIETAISAVGGKLAVGAEGVCPHNSGAFTGGISTSMVKSIGVNWVLAGHSERREIFGETNDYINAQCLKIIDDGMSVMLCIGESLDEFELDLAGSVCEVQLKKGLMGIRKEELDRVAIAYEPIWAIGTGKVATPEIAQSVHAKCRAILADMYDQEAADEVRILYGGSVTPESVDDLMNQPDIDGALVGGASLDKDKFGRIINFKTVKTAVHV</sequence>
<name>A0ABD3R834_9STRA</name>
<comment type="pathway">
    <text evidence="2 11">Carbohydrate biosynthesis; gluconeogenesis.</text>
</comment>
<evidence type="ECO:0000256" key="1">
    <source>
        <dbReference type="ARBA" id="ARBA00004680"/>
    </source>
</evidence>
<dbReference type="InterPro" id="IPR013785">
    <property type="entry name" value="Aldolase_TIM"/>
</dbReference>
<dbReference type="PROSITE" id="PS00171">
    <property type="entry name" value="TIM_1"/>
    <property type="match status" value="1"/>
</dbReference>
<organism evidence="13 14">
    <name type="scientific">Cyclostephanos tholiformis</name>
    <dbReference type="NCBI Taxonomy" id="382380"/>
    <lineage>
        <taxon>Eukaryota</taxon>
        <taxon>Sar</taxon>
        <taxon>Stramenopiles</taxon>
        <taxon>Ochrophyta</taxon>
        <taxon>Bacillariophyta</taxon>
        <taxon>Coscinodiscophyceae</taxon>
        <taxon>Thalassiosirophycidae</taxon>
        <taxon>Stephanodiscales</taxon>
        <taxon>Stephanodiscaceae</taxon>
        <taxon>Cyclostephanos</taxon>
    </lineage>
</organism>
<dbReference type="AlphaFoldDB" id="A0ABD3R834"/>
<comment type="function">
    <text evidence="10">Catalyzes the interconversion of glyceraldehyde 3-phosphate and dihydroxyacetone phosphate in the glycolytic and gluconeogenic pathways.</text>
</comment>
<comment type="caution">
    <text evidence="13">The sequence shown here is derived from an EMBL/GenBank/DDBJ whole genome shotgun (WGS) entry which is preliminary data.</text>
</comment>
<evidence type="ECO:0000256" key="6">
    <source>
        <dbReference type="ARBA" id="ARBA00022490"/>
    </source>
</evidence>
<dbReference type="GO" id="GO:0006096">
    <property type="term" value="P:glycolytic process"/>
    <property type="evidence" value="ECO:0007669"/>
    <property type="project" value="UniProtKB-KW"/>
</dbReference>
<evidence type="ECO:0000256" key="12">
    <source>
        <dbReference type="SAM" id="SignalP"/>
    </source>
</evidence>